<dbReference type="PANTHER" id="PTHR43313">
    <property type="entry name" value="SHORT-CHAIN DEHYDROGENASE/REDUCTASE FAMILY 9C"/>
    <property type="match status" value="1"/>
</dbReference>
<protein>
    <submittedName>
        <fullName evidence="2">Uncharacterized protein</fullName>
    </submittedName>
</protein>
<evidence type="ECO:0000256" key="1">
    <source>
        <dbReference type="SAM" id="MobiDB-lite"/>
    </source>
</evidence>
<feature type="compositionally biased region" description="Pro residues" evidence="1">
    <location>
        <begin position="74"/>
        <end position="88"/>
    </location>
</feature>
<feature type="region of interest" description="Disordered" evidence="1">
    <location>
        <begin position="415"/>
        <end position="441"/>
    </location>
</feature>
<dbReference type="GO" id="GO:0008202">
    <property type="term" value="P:steroid metabolic process"/>
    <property type="evidence" value="ECO:0007669"/>
    <property type="project" value="TreeGrafter"/>
</dbReference>
<accession>A0A194S896</accession>
<dbReference type="SUPFAM" id="SSF51735">
    <property type="entry name" value="NAD(P)-binding Rossmann-fold domains"/>
    <property type="match status" value="1"/>
</dbReference>
<feature type="compositionally biased region" description="Low complexity" evidence="1">
    <location>
        <begin position="420"/>
        <end position="432"/>
    </location>
</feature>
<dbReference type="InterPro" id="IPR013952">
    <property type="entry name" value="DUF1776_fun"/>
</dbReference>
<dbReference type="Pfam" id="PF08643">
    <property type="entry name" value="DUF1776"/>
    <property type="match status" value="1"/>
</dbReference>
<dbReference type="OrthoDB" id="5308060at2759"/>
<dbReference type="PANTHER" id="PTHR43313:SF1">
    <property type="entry name" value="3BETA-HYDROXYSTEROID DEHYDROGENASE DHS-16"/>
    <property type="match status" value="1"/>
</dbReference>
<dbReference type="Proteomes" id="UP000053890">
    <property type="component" value="Unassembled WGS sequence"/>
</dbReference>
<dbReference type="EMBL" id="KQ474077">
    <property type="protein sequence ID" value="KPV75631.1"/>
    <property type="molecule type" value="Genomic_DNA"/>
</dbReference>
<dbReference type="STRING" id="578459.A0A194S896"/>
<reference evidence="2 3" key="1">
    <citation type="journal article" date="2015" name="Front. Microbiol.">
        <title>Genome sequence of the plant growth promoting endophytic yeast Rhodotorula graminis WP1.</title>
        <authorList>
            <person name="Firrincieli A."/>
            <person name="Otillar R."/>
            <person name="Salamov A."/>
            <person name="Schmutz J."/>
            <person name="Khan Z."/>
            <person name="Redman R.S."/>
            <person name="Fleck N.D."/>
            <person name="Lindquist E."/>
            <person name="Grigoriev I.V."/>
            <person name="Doty S.L."/>
        </authorList>
    </citation>
    <scope>NUCLEOTIDE SEQUENCE [LARGE SCALE GENOMIC DNA]</scope>
    <source>
        <strain evidence="2 3">WP1</strain>
    </source>
</reference>
<feature type="compositionally biased region" description="Pro residues" evidence="1">
    <location>
        <begin position="539"/>
        <end position="548"/>
    </location>
</feature>
<feature type="region of interest" description="Disordered" evidence="1">
    <location>
        <begin position="66"/>
        <end position="90"/>
    </location>
</feature>
<evidence type="ECO:0000313" key="3">
    <source>
        <dbReference type="Proteomes" id="UP000053890"/>
    </source>
</evidence>
<gene>
    <name evidence="2" type="ORF">RHOBADRAFT_52678</name>
</gene>
<dbReference type="Gene3D" id="3.40.50.720">
    <property type="entry name" value="NAD(P)-binding Rossmann-like Domain"/>
    <property type="match status" value="1"/>
</dbReference>
<dbReference type="InterPro" id="IPR036291">
    <property type="entry name" value="NAD(P)-bd_dom_sf"/>
</dbReference>
<feature type="compositionally biased region" description="Gly residues" evidence="1">
    <location>
        <begin position="522"/>
        <end position="534"/>
    </location>
</feature>
<dbReference type="AlphaFoldDB" id="A0A194S896"/>
<feature type="region of interest" description="Disordered" evidence="1">
    <location>
        <begin position="513"/>
        <end position="629"/>
    </location>
</feature>
<dbReference type="RefSeq" id="XP_018271680.1">
    <property type="nucleotide sequence ID" value="XM_018416453.1"/>
</dbReference>
<feature type="compositionally biased region" description="Gly residues" evidence="1">
    <location>
        <begin position="604"/>
        <end position="615"/>
    </location>
</feature>
<dbReference type="GeneID" id="28976901"/>
<name>A0A194S896_RHOGW</name>
<organism evidence="2 3">
    <name type="scientific">Rhodotorula graminis (strain WP1)</name>
    <dbReference type="NCBI Taxonomy" id="578459"/>
    <lineage>
        <taxon>Eukaryota</taxon>
        <taxon>Fungi</taxon>
        <taxon>Dikarya</taxon>
        <taxon>Basidiomycota</taxon>
        <taxon>Pucciniomycotina</taxon>
        <taxon>Microbotryomycetes</taxon>
        <taxon>Sporidiobolales</taxon>
        <taxon>Sporidiobolaceae</taxon>
        <taxon>Rhodotorula</taxon>
    </lineage>
</organism>
<dbReference type="OMA" id="CHGYVRA"/>
<proteinExistence type="predicted"/>
<sequence length="629" mass="65423">MSDSITDLLQDTLDRANALSQAAWDSLVPPSLDNLHDLPSHLHATWTDLVDKLTLRQGVPDPRNWLPDAVLPHAPAPPPPPPPPPAPASWPRALASHAAAHPWAYTLAALGLSTGTAYALYPLETTAFLSPSLVRLVPRALLPDPKHRPLRLVPTEHGVAHEVRKECVVVLGAETPHGRDLALDLERRGFVVVATVADPREVDVLEKLSRGWLKALVLDPNESSSVAPFLRSLSTALSLRFPLHTSGDPFARPAHALALTGVVNCLSLAAADAHLPVPLEAAENDDARRMVGERVAVVVGVVKGLVPLLRSAAARPGAPTGVLVSLVPSASSHLALPFHAFSSAADAAISSLLHSLRRELTASTTSNVHLSIIEVGFFESSSSPSSSNNAAASTTGSTAVQLPIRLDAIYAPALARRQPRSTSTSNSASQPSKGQRKSTELRRLSKRVWTILVRPTHAGAVERVGAGSRTYALVSLVPHALVDTCLFVQDRLFAFYLAHVQRALALRRRIASRGGDRTGSGAAHGAGGQGGAAGGAARPPLPSVPPSLRPANKDAPAPSHVGAGHGHHHHTQAPSSQAASTRASSSAGGDDDAQSESSLEDFGPLGGGGGAGPGAGAEAPSMDGSFVHV</sequence>
<feature type="compositionally biased region" description="Low complexity" evidence="1">
    <location>
        <begin position="572"/>
        <end position="588"/>
    </location>
</feature>
<dbReference type="GO" id="GO:0016491">
    <property type="term" value="F:oxidoreductase activity"/>
    <property type="evidence" value="ECO:0007669"/>
    <property type="project" value="TreeGrafter"/>
</dbReference>
<evidence type="ECO:0000313" key="2">
    <source>
        <dbReference type="EMBL" id="KPV75631.1"/>
    </source>
</evidence>
<keyword evidence="3" id="KW-1185">Reference proteome</keyword>